<feature type="region of interest" description="Disordered" evidence="3">
    <location>
        <begin position="355"/>
        <end position="407"/>
    </location>
</feature>
<feature type="compositionally biased region" description="Low complexity" evidence="3">
    <location>
        <begin position="216"/>
        <end position="226"/>
    </location>
</feature>
<keyword evidence="1" id="KW-0677">Repeat</keyword>
<dbReference type="WBParaSite" id="Csp11.Scaffold507.g2468.t1">
    <property type="protein sequence ID" value="Csp11.Scaffold507.g2468.t1"/>
    <property type="gene ID" value="Csp11.Scaffold507.g2468"/>
</dbReference>
<dbReference type="PANTHER" id="PTHR24637:SF415">
    <property type="entry name" value="COL_CUTICLE_N DOMAIN-CONTAINING PROTEIN"/>
    <property type="match status" value="1"/>
</dbReference>
<feature type="compositionally biased region" description="Low complexity" evidence="3">
    <location>
        <begin position="272"/>
        <end position="303"/>
    </location>
</feature>
<feature type="transmembrane region" description="Helical" evidence="4">
    <location>
        <begin position="6"/>
        <end position="29"/>
    </location>
</feature>
<keyword evidence="5" id="KW-1185">Reference proteome</keyword>
<feature type="region of interest" description="Disordered" evidence="3">
    <location>
        <begin position="267"/>
        <end position="303"/>
    </location>
</feature>
<dbReference type="eggNOG" id="KOG3544">
    <property type="taxonomic scope" value="Eukaryota"/>
</dbReference>
<proteinExistence type="predicted"/>
<evidence type="ECO:0000256" key="3">
    <source>
        <dbReference type="SAM" id="MobiDB-lite"/>
    </source>
</evidence>
<feature type="compositionally biased region" description="Gly residues" evidence="3">
    <location>
        <begin position="197"/>
        <end position="206"/>
    </location>
</feature>
<name>A0A1I7T519_9PELO</name>
<evidence type="ECO:0000256" key="4">
    <source>
        <dbReference type="SAM" id="Phobius"/>
    </source>
</evidence>
<dbReference type="AlphaFoldDB" id="A0A1I7T519"/>
<keyword evidence="4" id="KW-1133">Transmembrane helix</keyword>
<feature type="compositionally biased region" description="Basic and acidic residues" evidence="3">
    <location>
        <begin position="133"/>
        <end position="143"/>
    </location>
</feature>
<organism evidence="5 6">
    <name type="scientific">Caenorhabditis tropicalis</name>
    <dbReference type="NCBI Taxonomy" id="1561998"/>
    <lineage>
        <taxon>Eukaryota</taxon>
        <taxon>Metazoa</taxon>
        <taxon>Ecdysozoa</taxon>
        <taxon>Nematoda</taxon>
        <taxon>Chromadorea</taxon>
        <taxon>Rhabditida</taxon>
        <taxon>Rhabditina</taxon>
        <taxon>Rhabditomorpha</taxon>
        <taxon>Rhabditoidea</taxon>
        <taxon>Rhabditidae</taxon>
        <taxon>Peloderinae</taxon>
        <taxon>Caenorhabditis</taxon>
    </lineage>
</organism>
<keyword evidence="4" id="KW-0472">Membrane</keyword>
<reference evidence="6" key="1">
    <citation type="submission" date="2016-11" db="UniProtKB">
        <authorList>
            <consortium name="WormBaseParasite"/>
        </authorList>
    </citation>
    <scope>IDENTIFICATION</scope>
</reference>
<feature type="compositionally biased region" description="Basic and acidic residues" evidence="3">
    <location>
        <begin position="376"/>
        <end position="391"/>
    </location>
</feature>
<sequence length="423" mass="45204">MWFHSIAALSISFSCLLIILQILYFPLLISQAESAHEMVMNKIESFKNLETEITRELSDYAFLHVARKREIITCEPGYPGLPGSNGRDGQPGVDGPNGIRGLDARDIMEEIQANQECITCPQGERGPTGAPGDRGETGDKGDKGIAGIPGQDGLDGEQGEEGPVGPSGPPGRRGRKGADGKSAMGGIGEPGPKGVPGAKGGPGLQGPRGKRNYIYGPPGQMGQPGPSGLDGVSGNPGERGPKGPPGDKGADIKFCPCPLELELLKGKHSKSIRPPASSSSTEPPTTTTPFSESIPPSSSTTDISFTMKSVEEVEKEEILEDITATTTVETITFASQDREITDNGMESLAIENIFGSAPGTGKEEFVESLNSDDDERQTIEIPKEYENDEPRGPIITEEEDEYADETTTTRRFRYVTKRPIRFE</sequence>
<accession>A0A1I7T519</accession>
<evidence type="ECO:0000313" key="5">
    <source>
        <dbReference type="Proteomes" id="UP000095282"/>
    </source>
</evidence>
<keyword evidence="4" id="KW-0812">Transmembrane</keyword>
<dbReference type="STRING" id="1561998.A0A1I7T519"/>
<protein>
    <submittedName>
        <fullName evidence="6">Col_cuticle_N domain-containing protein</fullName>
    </submittedName>
</protein>
<keyword evidence="2" id="KW-1015">Disulfide bond</keyword>
<dbReference type="PANTHER" id="PTHR24637">
    <property type="entry name" value="COLLAGEN"/>
    <property type="match status" value="1"/>
</dbReference>
<evidence type="ECO:0000256" key="2">
    <source>
        <dbReference type="ARBA" id="ARBA00023157"/>
    </source>
</evidence>
<dbReference type="Pfam" id="PF01391">
    <property type="entry name" value="Collagen"/>
    <property type="match status" value="1"/>
</dbReference>
<evidence type="ECO:0000256" key="1">
    <source>
        <dbReference type="ARBA" id="ARBA00022737"/>
    </source>
</evidence>
<evidence type="ECO:0000313" key="6">
    <source>
        <dbReference type="WBParaSite" id="Csp11.Scaffold507.g2468.t1"/>
    </source>
</evidence>
<dbReference type="Proteomes" id="UP000095282">
    <property type="component" value="Unplaced"/>
</dbReference>
<feature type="region of interest" description="Disordered" evidence="3">
    <location>
        <begin position="119"/>
        <end position="253"/>
    </location>
</feature>
<dbReference type="InterPro" id="IPR008160">
    <property type="entry name" value="Collagen"/>
</dbReference>